<reference evidence="1 2" key="1">
    <citation type="submission" date="2020-10" db="EMBL/GenBank/DDBJ databases">
        <title>Phylogeny of dyella-like bacteria.</title>
        <authorList>
            <person name="Fu J."/>
        </authorList>
    </citation>
    <scope>NUCLEOTIDE SEQUENCE [LARGE SCALE GENOMIC DNA]</scope>
    <source>
        <strain evidence="1 2">THG-B117</strain>
    </source>
</reference>
<keyword evidence="2" id="KW-1185">Reference proteome</keyword>
<evidence type="ECO:0008006" key="3">
    <source>
        <dbReference type="Google" id="ProtNLM"/>
    </source>
</evidence>
<name>A0ABS2JP36_9GAMM</name>
<evidence type="ECO:0000313" key="2">
    <source>
        <dbReference type="Proteomes" id="UP001430065"/>
    </source>
</evidence>
<dbReference type="EMBL" id="JADIKC010000002">
    <property type="protein sequence ID" value="MBM7120193.1"/>
    <property type="molecule type" value="Genomic_DNA"/>
</dbReference>
<accession>A0ABS2JP36</accession>
<proteinExistence type="predicted"/>
<evidence type="ECO:0000313" key="1">
    <source>
        <dbReference type="EMBL" id="MBM7120193.1"/>
    </source>
</evidence>
<dbReference type="InterPro" id="IPR032322">
    <property type="entry name" value="DUF4850"/>
</dbReference>
<organism evidence="1 2">
    <name type="scientific">Dyella kyungheensis</name>
    <dbReference type="NCBI Taxonomy" id="1242174"/>
    <lineage>
        <taxon>Bacteria</taxon>
        <taxon>Pseudomonadati</taxon>
        <taxon>Pseudomonadota</taxon>
        <taxon>Gammaproteobacteria</taxon>
        <taxon>Lysobacterales</taxon>
        <taxon>Rhodanobacteraceae</taxon>
        <taxon>Dyella</taxon>
    </lineage>
</organism>
<protein>
    <recommendedName>
        <fullName evidence="3">DUF4850 domain-containing protein</fullName>
    </recommendedName>
</protein>
<dbReference type="Pfam" id="PF16142">
    <property type="entry name" value="DUF4850"/>
    <property type="match status" value="1"/>
</dbReference>
<dbReference type="Proteomes" id="UP001430065">
    <property type="component" value="Unassembled WGS sequence"/>
</dbReference>
<gene>
    <name evidence="1" type="ORF">ISP20_03385</name>
</gene>
<sequence>MRIRCRGVVLVAFVAVLSMFGSRTRAGEGVRELPAVPEGASAAGTDYALRTVAFGGASVTLVDVHGGLGDWTRPQLADLSPLPAATPPGKDAVQWFYGGVAGWMAVPTGWRLQRAAIGADANARYTFVAPEGAASGWVTYSVIPACEECLLQEADGLLPNAGEQLASRHDASPVLLGQTNPVMSWQSRPDDCTALFRYRANGLTVHAAVLSSVPVSALETGKGDLALADVYAALPASKSALADFMVNGFRQTFHACQSPQGWSG</sequence>
<comment type="caution">
    <text evidence="1">The sequence shown here is derived from an EMBL/GenBank/DDBJ whole genome shotgun (WGS) entry which is preliminary data.</text>
</comment>
<dbReference type="RefSeq" id="WP_204634665.1">
    <property type="nucleotide sequence ID" value="NZ_JADIKC010000002.1"/>
</dbReference>